<comment type="caution">
    <text evidence="3">The sequence shown here is derived from an EMBL/GenBank/DDBJ whole genome shotgun (WGS) entry which is preliminary data.</text>
</comment>
<protein>
    <recommendedName>
        <fullName evidence="2">Chorein N-terminal domain-containing protein</fullName>
    </recommendedName>
</protein>
<feature type="domain" description="Chorein N-terminal" evidence="2">
    <location>
        <begin position="1"/>
        <end position="497"/>
    </location>
</feature>
<dbReference type="PANTHER" id="PTHR45523">
    <property type="entry name" value="TETRATRICOPEPTIDE REPEAT (TPR)-CONTAINING PROTEIN-RELATED"/>
    <property type="match status" value="1"/>
</dbReference>
<dbReference type="Pfam" id="PF12624">
    <property type="entry name" value="VPS13_N"/>
    <property type="match status" value="1"/>
</dbReference>
<dbReference type="Proteomes" id="UP001386955">
    <property type="component" value="Unassembled WGS sequence"/>
</dbReference>
<sequence>MFEAHVLHLLRRYLGEYVHGLSTEALRISVWKGDVVLKDLKLKAEALNALKLPVTVKAGFVGTITLKVPWKSLGKEPVIVLIDRVFVLAHPAPDSRTMKEEDREKLFEAKLQQIEEAESATLDAISKSKLGSPSSGNSWLSSLISTIIGNLKISISNVHIRYEDSVSNPGHPFSSGVTLAKLAAVTMDEQGNETFDTSGALDRLRKSVQLERLALYHDSDQLPWEIDKRWEDINPQEWIEIFEDGINEATEDDKLVSRWARNRAYFVYPINAVLHYHRLGNQERVNPQIPFEKVSLVLKDISLTLTEAQYHDWIKLFEAVSRYKTYMEISHLRPVVPISGKKAACLWWQYAAQATLQQQQKCYRLSWDQIRHLCQRRRRYIQLYVASLQHLSHANLTEIREIEKDLHSKVIILWRLLAHAKIESVKSKVAAEERKIKRKSWFSFKWRDTEESSLDDASEEEQLREEWQAINKFLSYQPEEELKLRPAKDMQNMVQFLVTVSVGQAAARIISVNQEEIVCGRFEQLNVSTKFKHRSVYCDMLLKFYGLSAPEGSLTQSVYSEQKVNALVASFVHLPIGENIDWRLSATIAPCHVTVLTESIDRVLEFLKRSKAVSPTVALETATALQMKFEKVTRRAQEQFQMALEEQSRFAFDIDLDAPKVRVPLRTSGSDRCDSHFFLDFGHFTLHTAESQSDEKRKNLYSRFYISGRDIAAFFTDCGCDFGSCSMVKPSCDSQITNSPIAKKDEIIYYLIDRCGMAVLVNQIKVPHPSYPSTLISIQVPNLGIHFSAERHFRIMELLSLLYETMENCSQPTTDSFETKLVPWSSADLATDGRILVWKDHIFTYLNPQRLRITSDT</sequence>
<evidence type="ECO:0000313" key="4">
    <source>
        <dbReference type="Proteomes" id="UP001386955"/>
    </source>
</evidence>
<dbReference type="InterPro" id="IPR026854">
    <property type="entry name" value="VPS13_N"/>
</dbReference>
<keyword evidence="4" id="KW-1185">Reference proteome</keyword>
<gene>
    <name evidence="3" type="ORF">VNO78_22856</name>
</gene>
<name>A0AAN9S5M1_PSOTE</name>
<dbReference type="PANTHER" id="PTHR45523:SF2">
    <property type="entry name" value="OS02G0470600 PROTEIN"/>
    <property type="match status" value="1"/>
</dbReference>
<evidence type="ECO:0000256" key="1">
    <source>
        <dbReference type="ARBA" id="ARBA00022448"/>
    </source>
</evidence>
<evidence type="ECO:0000313" key="3">
    <source>
        <dbReference type="EMBL" id="KAK7388053.1"/>
    </source>
</evidence>
<keyword evidence="1" id="KW-0813">Transport</keyword>
<proteinExistence type="predicted"/>
<dbReference type="AlphaFoldDB" id="A0AAN9S5M1"/>
<organism evidence="3 4">
    <name type="scientific">Psophocarpus tetragonolobus</name>
    <name type="common">Winged bean</name>
    <name type="synonym">Dolichos tetragonolobus</name>
    <dbReference type="NCBI Taxonomy" id="3891"/>
    <lineage>
        <taxon>Eukaryota</taxon>
        <taxon>Viridiplantae</taxon>
        <taxon>Streptophyta</taxon>
        <taxon>Embryophyta</taxon>
        <taxon>Tracheophyta</taxon>
        <taxon>Spermatophyta</taxon>
        <taxon>Magnoliopsida</taxon>
        <taxon>eudicotyledons</taxon>
        <taxon>Gunneridae</taxon>
        <taxon>Pentapetalae</taxon>
        <taxon>rosids</taxon>
        <taxon>fabids</taxon>
        <taxon>Fabales</taxon>
        <taxon>Fabaceae</taxon>
        <taxon>Papilionoideae</taxon>
        <taxon>50 kb inversion clade</taxon>
        <taxon>NPAAA clade</taxon>
        <taxon>indigoferoid/millettioid clade</taxon>
        <taxon>Phaseoleae</taxon>
        <taxon>Psophocarpus</taxon>
    </lineage>
</organism>
<dbReference type="EMBL" id="JAYMYS010000006">
    <property type="protein sequence ID" value="KAK7388053.1"/>
    <property type="molecule type" value="Genomic_DNA"/>
</dbReference>
<evidence type="ECO:0000259" key="2">
    <source>
        <dbReference type="Pfam" id="PF12624"/>
    </source>
</evidence>
<reference evidence="3 4" key="1">
    <citation type="submission" date="2024-01" db="EMBL/GenBank/DDBJ databases">
        <title>The genomes of 5 underutilized Papilionoideae crops provide insights into root nodulation and disease resistanc.</title>
        <authorList>
            <person name="Jiang F."/>
        </authorList>
    </citation>
    <scope>NUCLEOTIDE SEQUENCE [LARGE SCALE GENOMIC DNA]</scope>
    <source>
        <strain evidence="3">DUOXIRENSHENG_FW03</strain>
        <tissue evidence="3">Leaves</tissue>
    </source>
</reference>
<accession>A0AAN9S5M1</accession>